<sequence>MVRPLCGCGRDSGQYRVPVIRVEVSREYPTTTAAAFDYITDPANWPDYWPDLIRVETPERSWAEPGDEMRLRMRFMRSEVVMQMALDRLVPAQVVEYHSRQDGMPELRHERHWEQRDNGFRYRIAVSYEPRPGAKGFFDRVLVRRGVKKALTRTLDNLESRLT</sequence>
<gene>
    <name evidence="1" type="ORF">Val02_23380</name>
</gene>
<dbReference type="AlphaFoldDB" id="A0A8J3YJC5"/>
<dbReference type="Pfam" id="PF10604">
    <property type="entry name" value="Polyketide_cyc2"/>
    <property type="match status" value="1"/>
</dbReference>
<proteinExistence type="predicted"/>
<comment type="caution">
    <text evidence="1">The sequence shown here is derived from an EMBL/GenBank/DDBJ whole genome shotgun (WGS) entry which is preliminary data.</text>
</comment>
<dbReference type="InterPro" id="IPR023393">
    <property type="entry name" value="START-like_dom_sf"/>
</dbReference>
<keyword evidence="2" id="KW-1185">Reference proteome</keyword>
<evidence type="ECO:0000313" key="1">
    <source>
        <dbReference type="EMBL" id="GIJ45452.1"/>
    </source>
</evidence>
<dbReference type="CDD" id="cd07812">
    <property type="entry name" value="SRPBCC"/>
    <property type="match status" value="1"/>
</dbReference>
<name>A0A8J3YJC5_9ACTN</name>
<dbReference type="Proteomes" id="UP000619260">
    <property type="component" value="Unassembled WGS sequence"/>
</dbReference>
<protein>
    <recommendedName>
        <fullName evidence="3">SRPBCC family protein</fullName>
    </recommendedName>
</protein>
<organism evidence="1 2">
    <name type="scientific">Virgisporangium aliadipatigenens</name>
    <dbReference type="NCBI Taxonomy" id="741659"/>
    <lineage>
        <taxon>Bacteria</taxon>
        <taxon>Bacillati</taxon>
        <taxon>Actinomycetota</taxon>
        <taxon>Actinomycetes</taxon>
        <taxon>Micromonosporales</taxon>
        <taxon>Micromonosporaceae</taxon>
        <taxon>Virgisporangium</taxon>
    </lineage>
</organism>
<dbReference type="InterPro" id="IPR019587">
    <property type="entry name" value="Polyketide_cyclase/dehydratase"/>
</dbReference>
<dbReference type="SUPFAM" id="SSF55961">
    <property type="entry name" value="Bet v1-like"/>
    <property type="match status" value="1"/>
</dbReference>
<accession>A0A8J3YJC5</accession>
<dbReference type="Gene3D" id="3.30.530.20">
    <property type="match status" value="1"/>
</dbReference>
<reference evidence="1" key="1">
    <citation type="submission" date="2021-01" db="EMBL/GenBank/DDBJ databases">
        <title>Whole genome shotgun sequence of Virgisporangium aliadipatigenens NBRC 105644.</title>
        <authorList>
            <person name="Komaki H."/>
            <person name="Tamura T."/>
        </authorList>
    </citation>
    <scope>NUCLEOTIDE SEQUENCE</scope>
    <source>
        <strain evidence="1">NBRC 105644</strain>
    </source>
</reference>
<dbReference type="EMBL" id="BOPF01000007">
    <property type="protein sequence ID" value="GIJ45452.1"/>
    <property type="molecule type" value="Genomic_DNA"/>
</dbReference>
<evidence type="ECO:0008006" key="3">
    <source>
        <dbReference type="Google" id="ProtNLM"/>
    </source>
</evidence>
<evidence type="ECO:0000313" key="2">
    <source>
        <dbReference type="Proteomes" id="UP000619260"/>
    </source>
</evidence>